<evidence type="ECO:0000313" key="14">
    <source>
        <dbReference type="Proteomes" id="UP001597544"/>
    </source>
</evidence>
<keyword evidence="4 8" id="KW-0812">Transmembrane</keyword>
<dbReference type="InterPro" id="IPR008969">
    <property type="entry name" value="CarboxyPept-like_regulatory"/>
</dbReference>
<evidence type="ECO:0000256" key="3">
    <source>
        <dbReference type="ARBA" id="ARBA00022452"/>
    </source>
</evidence>
<dbReference type="InterPro" id="IPR037066">
    <property type="entry name" value="Plug_dom_sf"/>
</dbReference>
<dbReference type="InterPro" id="IPR036942">
    <property type="entry name" value="Beta-barrel_TonB_sf"/>
</dbReference>
<dbReference type="Pfam" id="PF07715">
    <property type="entry name" value="Plug"/>
    <property type="match status" value="1"/>
</dbReference>
<keyword evidence="7 8" id="KW-0998">Cell outer membrane</keyword>
<dbReference type="InterPro" id="IPR039426">
    <property type="entry name" value="TonB-dep_rcpt-like"/>
</dbReference>
<dbReference type="Proteomes" id="UP001597544">
    <property type="component" value="Unassembled WGS sequence"/>
</dbReference>
<sequence>MKKIVLLSFLLVIALIGSAWAQTQTVSGRVTAASDGTALPGVTVLEKGTTNGITTGANGEYRLNVQPNATLVFRFIGMVPQEVAVSGRSEVNVQLRADQKQLEEVVVVGYGTQEKRDVTGSIARVSGEELENIPTPSLESALQGRAAGVQIESGSGKVGQGIKVRIRGSASVTASNQPLYVVDGIPITSESQGIGNNEPTNPLADLDPNDIESIDILKDASSASIYGSRASNGVVIITTKKGTQGKTKFNVGYSTGVSEATNKVEFLDGPEYLSLLRESFERSETIDYYINTLGFFADVDDALDYFIPEWRNPANVNWQDQVFRSGSYREASASANGGNEKTTFYIGGSYSDQEGILIGNAFERISGRINLEHKASDKITVGANFSLARTENNRVANDNAFATPLQIVALAPIQPIIDPETGELNANTIYYNGLIEARDAFSDAIVYRNISKVYGGLEITPKLSFRSEFGLDLLNQEEESYQGNQTQTGEPVGGFGQMRNVNVVNYTTNNFFSYNTRFTDNHVLDATLGMSYQHSNTDATYVAGQGFPNDDFKKLASASDITSGSTIGTANSLLSYFARANYKLFNKYLFSLSARVDGSSRFGADNKYGVFPAVGLGWIISDESFMEGIDFLSFLKLKTSYGITGNQEIGNFDSRGLYSGVSYAGVSGIIPVSVENPELQWETTKQFDAGVSFGFLNDRISGTLDYYQKNTEDLLLNVQVPSTTGFTNITKNVGKLENKGWELSLTTQNLVGEFNWSTTLNYARNRNEITDLEGQVIRAGAINRAVEGQPIGVFFTKKYAGVDPQTGDALYYLKAGSDETTTNYGAAEEQVVGNPNPDFQGGLVNNFSYKGFDLSVLIQFVYGNEIYNNAGRFQSANMDYLDNQTRDQLNRWQQPGDITTVPEARFLDGNGTATSSRWIYDGSYLRGKNITLGYTLPKSLASKAFMSSVRVYLTAQNFFTITDYPGWDPEVNTQGTGPSSTRSNVGAGTDFYTAPQAKTIAVGVNFGF</sequence>
<dbReference type="EMBL" id="JBHULU010000020">
    <property type="protein sequence ID" value="MFD2514876.1"/>
    <property type="molecule type" value="Genomic_DNA"/>
</dbReference>
<evidence type="ECO:0000256" key="10">
    <source>
        <dbReference type="SAM" id="SignalP"/>
    </source>
</evidence>
<evidence type="ECO:0000256" key="7">
    <source>
        <dbReference type="ARBA" id="ARBA00023237"/>
    </source>
</evidence>
<dbReference type="SUPFAM" id="SSF56935">
    <property type="entry name" value="Porins"/>
    <property type="match status" value="1"/>
</dbReference>
<dbReference type="Pfam" id="PF00593">
    <property type="entry name" value="TonB_dep_Rec_b-barrel"/>
    <property type="match status" value="1"/>
</dbReference>
<feature type="chain" id="PRO_5047344881" evidence="10">
    <location>
        <begin position="22"/>
        <end position="1008"/>
    </location>
</feature>
<dbReference type="InterPro" id="IPR023996">
    <property type="entry name" value="TonB-dep_OMP_SusC/RagA"/>
</dbReference>
<evidence type="ECO:0000256" key="2">
    <source>
        <dbReference type="ARBA" id="ARBA00022448"/>
    </source>
</evidence>
<comment type="caution">
    <text evidence="13">The sequence shown here is derived from an EMBL/GenBank/DDBJ whole genome shotgun (WGS) entry which is preliminary data.</text>
</comment>
<comment type="subcellular location">
    <subcellularLocation>
        <location evidence="1 8">Cell outer membrane</location>
        <topology evidence="1 8">Multi-pass membrane protein</topology>
    </subcellularLocation>
</comment>
<protein>
    <submittedName>
        <fullName evidence="13">SusC/RagA family TonB-linked outer membrane protein</fullName>
    </submittedName>
</protein>
<dbReference type="Pfam" id="PF13715">
    <property type="entry name" value="CarbopepD_reg_2"/>
    <property type="match status" value="1"/>
</dbReference>
<evidence type="ECO:0000256" key="5">
    <source>
        <dbReference type="ARBA" id="ARBA00023077"/>
    </source>
</evidence>
<dbReference type="RefSeq" id="WP_377508443.1">
    <property type="nucleotide sequence ID" value="NZ_JBHULU010000020.1"/>
</dbReference>
<proteinExistence type="inferred from homology"/>
<evidence type="ECO:0000256" key="1">
    <source>
        <dbReference type="ARBA" id="ARBA00004571"/>
    </source>
</evidence>
<evidence type="ECO:0000259" key="11">
    <source>
        <dbReference type="Pfam" id="PF00593"/>
    </source>
</evidence>
<evidence type="ECO:0000259" key="12">
    <source>
        <dbReference type="Pfam" id="PF07715"/>
    </source>
</evidence>
<keyword evidence="2 8" id="KW-0813">Transport</keyword>
<keyword evidence="14" id="KW-1185">Reference proteome</keyword>
<evidence type="ECO:0000256" key="9">
    <source>
        <dbReference type="RuleBase" id="RU003357"/>
    </source>
</evidence>
<reference evidence="14" key="1">
    <citation type="journal article" date="2019" name="Int. J. Syst. Evol. Microbiol.">
        <title>The Global Catalogue of Microorganisms (GCM) 10K type strain sequencing project: providing services to taxonomists for standard genome sequencing and annotation.</title>
        <authorList>
            <consortium name="The Broad Institute Genomics Platform"/>
            <consortium name="The Broad Institute Genome Sequencing Center for Infectious Disease"/>
            <person name="Wu L."/>
            <person name="Ma J."/>
        </authorList>
    </citation>
    <scope>NUCLEOTIDE SEQUENCE [LARGE SCALE GENOMIC DNA]</scope>
    <source>
        <strain evidence="14">KCTC 42498</strain>
    </source>
</reference>
<dbReference type="SUPFAM" id="SSF49464">
    <property type="entry name" value="Carboxypeptidase regulatory domain-like"/>
    <property type="match status" value="1"/>
</dbReference>
<feature type="signal peptide" evidence="10">
    <location>
        <begin position="1"/>
        <end position="21"/>
    </location>
</feature>
<dbReference type="InterPro" id="IPR023997">
    <property type="entry name" value="TonB-dep_OMP_SusC/RagA_CS"/>
</dbReference>
<keyword evidence="6 8" id="KW-0472">Membrane</keyword>
<dbReference type="Gene3D" id="2.40.170.20">
    <property type="entry name" value="TonB-dependent receptor, beta-barrel domain"/>
    <property type="match status" value="1"/>
</dbReference>
<keyword evidence="5 9" id="KW-0798">TonB box</keyword>
<accession>A0ABW5IMT7</accession>
<evidence type="ECO:0000256" key="6">
    <source>
        <dbReference type="ARBA" id="ARBA00023136"/>
    </source>
</evidence>
<feature type="domain" description="TonB-dependent receptor-like beta-barrel" evidence="11">
    <location>
        <begin position="437"/>
        <end position="957"/>
    </location>
</feature>
<feature type="domain" description="TonB-dependent receptor plug" evidence="12">
    <location>
        <begin position="115"/>
        <end position="234"/>
    </location>
</feature>
<dbReference type="PROSITE" id="PS52016">
    <property type="entry name" value="TONB_DEPENDENT_REC_3"/>
    <property type="match status" value="1"/>
</dbReference>
<evidence type="ECO:0000256" key="8">
    <source>
        <dbReference type="PROSITE-ProRule" id="PRU01360"/>
    </source>
</evidence>
<dbReference type="InterPro" id="IPR012910">
    <property type="entry name" value="Plug_dom"/>
</dbReference>
<keyword evidence="10" id="KW-0732">Signal</keyword>
<dbReference type="Gene3D" id="2.60.40.1120">
    <property type="entry name" value="Carboxypeptidase-like, regulatory domain"/>
    <property type="match status" value="1"/>
</dbReference>
<evidence type="ECO:0000256" key="4">
    <source>
        <dbReference type="ARBA" id="ARBA00022692"/>
    </source>
</evidence>
<gene>
    <name evidence="13" type="ORF">ACFSRY_13450</name>
</gene>
<dbReference type="NCBIfam" id="TIGR04056">
    <property type="entry name" value="OMP_RagA_SusC"/>
    <property type="match status" value="1"/>
</dbReference>
<keyword evidence="3 8" id="KW-1134">Transmembrane beta strand</keyword>
<comment type="similarity">
    <text evidence="8 9">Belongs to the TonB-dependent receptor family.</text>
</comment>
<dbReference type="InterPro" id="IPR000531">
    <property type="entry name" value="Beta-barrel_TonB"/>
</dbReference>
<dbReference type="NCBIfam" id="TIGR04057">
    <property type="entry name" value="SusC_RagA_signa"/>
    <property type="match status" value="1"/>
</dbReference>
<name>A0ABW5IMT7_9BACT</name>
<organism evidence="13 14">
    <name type="scientific">Pontibacter locisalis</name>
    <dbReference type="NCBI Taxonomy" id="1719035"/>
    <lineage>
        <taxon>Bacteria</taxon>
        <taxon>Pseudomonadati</taxon>
        <taxon>Bacteroidota</taxon>
        <taxon>Cytophagia</taxon>
        <taxon>Cytophagales</taxon>
        <taxon>Hymenobacteraceae</taxon>
        <taxon>Pontibacter</taxon>
    </lineage>
</organism>
<dbReference type="Gene3D" id="2.170.130.10">
    <property type="entry name" value="TonB-dependent receptor, plug domain"/>
    <property type="match status" value="1"/>
</dbReference>
<evidence type="ECO:0000313" key="13">
    <source>
        <dbReference type="EMBL" id="MFD2514876.1"/>
    </source>
</evidence>